<sequence>MHKGIYAGVSAMMVQQGVTDCAANNLANVDTAGFRARKPIAKSFPEVLMERVDPAKGQGEIPPWPWRSHPIGSASMNQVLSETYMSTDEGNLQVTDSPMDVALTDEEGFFVLQDGEGNQFYSRSGHFLVNEGGQLVNPDGYLLVGDGGPIDVGEAAAVSFTDDGQVIADGIAVAQIDIVGFESPTALRQMGKNLLAETEDSGAPAPVEVPQVAVGVLERSNVNVVEEMVRLIEAQRAYEAASKGIQTSDDMTGQLITSLAKP</sequence>
<dbReference type="PANTHER" id="PTHR30435">
    <property type="entry name" value="FLAGELLAR PROTEIN"/>
    <property type="match status" value="1"/>
</dbReference>
<reference evidence="6 7" key="1">
    <citation type="submission" date="2022-01" db="EMBL/GenBank/DDBJ databases">
        <title>Dethiosulfovibrio faecalis sp. nov., a novel proteolytic, non-sulfur-reducing bacterium isolated from a marine aquaculture solid waste bioreactor.</title>
        <authorList>
            <person name="Grabowski S."/>
            <person name="Apolinario E."/>
            <person name="Schneider N."/>
            <person name="Marshall C.W."/>
            <person name="Sowers K.R."/>
        </authorList>
    </citation>
    <scope>NUCLEOTIDE SEQUENCE [LARGE SCALE GENOMIC DNA]</scope>
    <source>
        <strain evidence="6 7">DSM 12537</strain>
    </source>
</reference>
<dbReference type="NCBIfam" id="TIGR03506">
    <property type="entry name" value="FlgEFG_subfam"/>
    <property type="match status" value="2"/>
</dbReference>
<organism evidence="6 7">
    <name type="scientific">Dethiosulfovibrio marinus</name>
    <dbReference type="NCBI Taxonomy" id="133532"/>
    <lineage>
        <taxon>Bacteria</taxon>
        <taxon>Thermotogati</taxon>
        <taxon>Synergistota</taxon>
        <taxon>Synergistia</taxon>
        <taxon>Synergistales</taxon>
        <taxon>Dethiosulfovibrionaceae</taxon>
        <taxon>Dethiosulfovibrio</taxon>
    </lineage>
</organism>
<dbReference type="Pfam" id="PF22692">
    <property type="entry name" value="LlgE_F_G_D1"/>
    <property type="match status" value="1"/>
</dbReference>
<name>A0ABS9ELD5_9BACT</name>
<feature type="domain" description="Flagellar basal-body/hook protein C-terminal" evidence="4">
    <location>
        <begin position="215"/>
        <end position="256"/>
    </location>
</feature>
<evidence type="ECO:0000313" key="6">
    <source>
        <dbReference type="EMBL" id="MCF4141504.1"/>
    </source>
</evidence>
<keyword evidence="2" id="KW-0975">Bacterial flagellum</keyword>
<feature type="domain" description="Flagellar hook protein FlgE/F/G-like D1" evidence="5">
    <location>
        <begin position="107"/>
        <end position="167"/>
    </location>
</feature>
<keyword evidence="6" id="KW-0282">Flagellum</keyword>
<evidence type="ECO:0000256" key="2">
    <source>
        <dbReference type="RuleBase" id="RU362116"/>
    </source>
</evidence>
<dbReference type="InterPro" id="IPR037925">
    <property type="entry name" value="FlgE/F/G-like"/>
</dbReference>
<accession>A0ABS9ELD5</accession>
<gene>
    <name evidence="6" type="ORF">L2W38_01560</name>
</gene>
<comment type="similarity">
    <text evidence="1 2">Belongs to the flagella basal body rod proteins family.</text>
</comment>
<dbReference type="InterPro" id="IPR010930">
    <property type="entry name" value="Flg_bb/hook_C_dom"/>
</dbReference>
<evidence type="ECO:0000259" key="4">
    <source>
        <dbReference type="Pfam" id="PF06429"/>
    </source>
</evidence>
<evidence type="ECO:0000259" key="5">
    <source>
        <dbReference type="Pfam" id="PF22692"/>
    </source>
</evidence>
<dbReference type="Proteomes" id="UP001200430">
    <property type="component" value="Unassembled WGS sequence"/>
</dbReference>
<evidence type="ECO:0000313" key="7">
    <source>
        <dbReference type="Proteomes" id="UP001200430"/>
    </source>
</evidence>
<dbReference type="InterPro" id="IPR001444">
    <property type="entry name" value="Flag_bb_rod_N"/>
</dbReference>
<keyword evidence="6" id="KW-0969">Cilium</keyword>
<dbReference type="SUPFAM" id="SSF117143">
    <property type="entry name" value="Flagellar hook protein flgE"/>
    <property type="match status" value="1"/>
</dbReference>
<dbReference type="InterPro" id="IPR020013">
    <property type="entry name" value="Flagellar_FlgE/F/G"/>
</dbReference>
<evidence type="ECO:0000259" key="3">
    <source>
        <dbReference type="Pfam" id="PF00460"/>
    </source>
</evidence>
<dbReference type="Pfam" id="PF06429">
    <property type="entry name" value="Flg_bbr_C"/>
    <property type="match status" value="1"/>
</dbReference>
<keyword evidence="7" id="KW-1185">Reference proteome</keyword>
<feature type="domain" description="Flagellar basal body rod protein N-terminal" evidence="3">
    <location>
        <begin position="5"/>
        <end position="35"/>
    </location>
</feature>
<dbReference type="RefSeq" id="WP_236097939.1">
    <property type="nucleotide sequence ID" value="NZ_JAKGUD010000001.1"/>
</dbReference>
<dbReference type="PANTHER" id="PTHR30435:SF19">
    <property type="entry name" value="FLAGELLAR BASAL-BODY ROD PROTEIN FLGG"/>
    <property type="match status" value="1"/>
</dbReference>
<comment type="caution">
    <text evidence="6">The sequence shown here is derived from an EMBL/GenBank/DDBJ whole genome shotgun (WGS) entry which is preliminary data.</text>
</comment>
<evidence type="ECO:0000256" key="1">
    <source>
        <dbReference type="ARBA" id="ARBA00009677"/>
    </source>
</evidence>
<proteinExistence type="inferred from homology"/>
<keyword evidence="6" id="KW-0966">Cell projection</keyword>
<dbReference type="Pfam" id="PF00460">
    <property type="entry name" value="Flg_bb_rod"/>
    <property type="match status" value="1"/>
</dbReference>
<dbReference type="InterPro" id="IPR053967">
    <property type="entry name" value="LlgE_F_G-like_D1"/>
</dbReference>
<comment type="subcellular location">
    <subcellularLocation>
        <location evidence="2">Bacterial flagellum basal body</location>
    </subcellularLocation>
</comment>
<protein>
    <submittedName>
        <fullName evidence="6">Flagellar hook-basal body protein</fullName>
    </submittedName>
</protein>
<dbReference type="EMBL" id="JAKGUD010000001">
    <property type="protein sequence ID" value="MCF4141504.1"/>
    <property type="molecule type" value="Genomic_DNA"/>
</dbReference>